<protein>
    <submittedName>
        <fullName evidence="2">Uncharacterized protein</fullName>
    </submittedName>
</protein>
<dbReference type="EMBL" id="CP002688">
    <property type="protein sequence ID" value="ANM68799.1"/>
    <property type="molecule type" value="Genomic_DNA"/>
</dbReference>
<dbReference type="AlphaFoldDB" id="A0A1P8BB23"/>
<reference evidence="3" key="2">
    <citation type="journal article" date="2017" name="Plant J.">
        <title>Araport11: a complete reannotation of the Arabidopsis thaliana reference genome.</title>
        <authorList>
            <person name="Cheng C.Y."/>
            <person name="Krishnakumar V."/>
            <person name="Chan A.P."/>
            <person name="Thibaud-Nissen F."/>
            <person name="Schobel S."/>
            <person name="Town C.D."/>
        </authorList>
    </citation>
    <scope>GENOME REANNOTATION</scope>
    <source>
        <strain evidence="3">cv. Columbia</strain>
    </source>
</reference>
<name>A0A1P8BB23_ARATH</name>
<reference evidence="2 3" key="1">
    <citation type="journal article" date="2000" name="Nature">
        <title>Sequence and analysis of chromosome 5 of the plant Arabidopsis thaliana.</title>
        <authorList>
            <consortium name="Kazusa DNA Research Institute"/>
            <consortium name="Cold Spring Harbor and Washington University in St Louis Sequencing Consortium"/>
            <consortium name="European Union Arabidopsis Genome Sequencing Consortium"/>
            <person name="Tabata S."/>
            <person name="Kaneko T."/>
            <person name="Nakamura Y."/>
            <person name="Kotani H."/>
            <person name="Kato T."/>
            <person name="Asamizu E."/>
            <person name="Miyajima N."/>
            <person name="Sasamoto S."/>
            <person name="Kimura T."/>
            <person name="Hosouchi T."/>
            <person name="Kawashima K."/>
            <person name="Kohara M."/>
            <person name="Matsumoto M."/>
            <person name="Matsuno A."/>
            <person name="Muraki A."/>
            <person name="Nakayama S."/>
            <person name="Nakazaki N."/>
            <person name="Naruo K."/>
            <person name="Okumura S."/>
            <person name="Shinpo S."/>
            <person name="Takeuchi C."/>
            <person name="Wada T."/>
            <person name="Watanabe A."/>
            <person name="Yamada M."/>
            <person name="Yasuda M."/>
            <person name="Sato S."/>
            <person name="de la Bastide M."/>
            <person name="Huang E."/>
            <person name="Spiegel L."/>
            <person name="Gnoj L."/>
            <person name="O'Shaughnessy A."/>
            <person name="Preston R."/>
            <person name="Habermann K."/>
            <person name="Murray J."/>
            <person name="Johnson D."/>
            <person name="Rohlfing T."/>
            <person name="Nelson J."/>
            <person name="Stoneking T."/>
            <person name="Pepin K."/>
            <person name="Spieth J."/>
            <person name="Sekhon M."/>
            <person name="Armstrong J."/>
            <person name="Becker M."/>
            <person name="Belter E."/>
            <person name="Cordum H."/>
            <person name="Cordes M."/>
            <person name="Courtney L."/>
            <person name="Courtney W."/>
            <person name="Dante M."/>
            <person name="Du H."/>
            <person name="Edwards J."/>
            <person name="Fryman J."/>
            <person name="Haakensen B."/>
            <person name="Lamar E."/>
            <person name="Latreille P."/>
            <person name="Leonard S."/>
            <person name="Meyer R."/>
            <person name="Mulvaney E."/>
            <person name="Ozersky P."/>
            <person name="Riley A."/>
            <person name="Strowmatt C."/>
            <person name="Wagner-McPherson C."/>
            <person name="Wollam A."/>
            <person name="Yoakum M."/>
            <person name="Bell M."/>
            <person name="Dedhia N."/>
            <person name="Parnell L."/>
            <person name="Shah R."/>
            <person name="Rodriguez M."/>
            <person name="See L.H."/>
            <person name="Vil D."/>
            <person name="Baker J."/>
            <person name="Kirchoff K."/>
            <person name="Toth K."/>
            <person name="King L."/>
            <person name="Bahret A."/>
            <person name="Miller B."/>
            <person name="Marra M."/>
            <person name="Martienssen R."/>
            <person name="McCombie W.R."/>
            <person name="Wilson R.K."/>
            <person name="Murphy G."/>
            <person name="Bancroft I."/>
            <person name="Volckaert G."/>
            <person name="Wambutt R."/>
            <person name="Dusterhoft A."/>
            <person name="Stiekema W."/>
            <person name="Pohl T."/>
            <person name="Entian K.D."/>
            <person name="Terryn N."/>
            <person name="Hartley N."/>
            <person name="Bent E."/>
            <person name="Johnson S."/>
            <person name="Langham S.A."/>
            <person name="McCullagh B."/>
            <person name="Robben J."/>
            <person name="Grymonprez B."/>
            <person name="Zimmermann W."/>
            <person name="Ramsperger U."/>
            <person name="Wedler H."/>
            <person name="Balke K."/>
            <person name="Wedler E."/>
            <person name="Peters S."/>
            <person name="van Staveren M."/>
            <person name="Dirkse W."/>
            <person name="Mooijman P."/>
            <person name="Lankhorst R.K."/>
            <person name="Weitzenegger T."/>
            <person name="Bothe G."/>
            <person name="Rose M."/>
            <person name="Hauf J."/>
            <person name="Berneiser S."/>
            <person name="Hempel S."/>
            <person name="Feldpausch M."/>
            <person name="Lamberth S."/>
            <person name="Villarroel R."/>
            <person name="Gielen J."/>
            <person name="Ardiles W."/>
            <person name="Bents O."/>
            <person name="Lemcke K."/>
            <person name="Kolesov G."/>
            <person name="Mayer K."/>
            <person name="Rudd S."/>
            <person name="Schoof H."/>
            <person name="Schueller C."/>
            <person name="Zaccaria P."/>
            <person name="Mewes H.W."/>
            <person name="Bevan M."/>
            <person name="Fransz P."/>
        </authorList>
    </citation>
    <scope>NUCLEOTIDE SEQUENCE [LARGE SCALE GENOMIC DNA]</scope>
    <source>
        <strain evidence="3">cv. Columbia</strain>
    </source>
</reference>
<accession>A0A1P8BB23</accession>
<keyword evidence="3" id="KW-1185">Reference proteome</keyword>
<dbReference type="RefSeq" id="NP_001330521.1">
    <property type="nucleotide sequence ID" value="NM_001343342.1"/>
</dbReference>
<evidence type="ECO:0000313" key="1">
    <source>
        <dbReference type="Araport" id="AT5G14515"/>
    </source>
</evidence>
<dbReference type="GeneID" id="28721156"/>
<dbReference type="Araport" id="AT5G14515"/>
<dbReference type="ExpressionAtlas" id="A0A1P8BB23">
    <property type="expression patterns" value="differential"/>
</dbReference>
<gene>
    <name evidence="1 2" type="ordered locus">At5g14515</name>
</gene>
<proteinExistence type="predicted"/>
<sequence>MPSTLAWMEERIRRNAMANSRTTIFVSDWRISSNVGTAPDFTIRTLFLRVREVVVVIGELKTPFGKKQGKLICIIQSH</sequence>
<evidence type="ECO:0000313" key="2">
    <source>
        <dbReference type="EMBL" id="ANM68799.1"/>
    </source>
</evidence>
<dbReference type="InParanoid" id="A0A1P8BB23"/>
<dbReference type="TAIR" id="AT5G14515"/>
<dbReference type="Proteomes" id="UP000006548">
    <property type="component" value="Chromosome 5"/>
</dbReference>
<organism evidence="2 3">
    <name type="scientific">Arabidopsis thaliana</name>
    <name type="common">Mouse-ear cress</name>
    <dbReference type="NCBI Taxonomy" id="3702"/>
    <lineage>
        <taxon>Eukaryota</taxon>
        <taxon>Viridiplantae</taxon>
        <taxon>Streptophyta</taxon>
        <taxon>Embryophyta</taxon>
        <taxon>Tracheophyta</taxon>
        <taxon>Spermatophyta</taxon>
        <taxon>Magnoliopsida</taxon>
        <taxon>eudicotyledons</taxon>
        <taxon>Gunneridae</taxon>
        <taxon>Pentapetalae</taxon>
        <taxon>rosids</taxon>
        <taxon>malvids</taxon>
        <taxon>Brassicales</taxon>
        <taxon>Brassicaceae</taxon>
        <taxon>Camelineae</taxon>
        <taxon>Arabidopsis</taxon>
    </lineage>
</organism>
<dbReference type="KEGG" id="ath:AT5G14515"/>
<evidence type="ECO:0000313" key="3">
    <source>
        <dbReference type="Proteomes" id="UP000006548"/>
    </source>
</evidence>